<evidence type="ECO:0000259" key="7">
    <source>
        <dbReference type="Pfam" id="PF00590"/>
    </source>
</evidence>
<dbReference type="EMBL" id="CP015578">
    <property type="protein sequence ID" value="ARQ97028.1"/>
    <property type="molecule type" value="Genomic_DNA"/>
</dbReference>
<dbReference type="RefSeq" id="WP_096025128.1">
    <property type="nucleotide sequence ID" value="NZ_CP015578.1"/>
</dbReference>
<keyword evidence="2 6" id="KW-0698">rRNA processing</keyword>
<dbReference type="InterPro" id="IPR014776">
    <property type="entry name" value="4pyrrole_Mease_sub2"/>
</dbReference>
<dbReference type="Gene3D" id="3.30.950.10">
    <property type="entry name" value="Methyltransferase, Cobalt-precorrin-4 Transmethylase, Domain 2"/>
    <property type="match status" value="1"/>
</dbReference>
<reference evidence="9" key="2">
    <citation type="journal article" date="2017" name="Genome Biol. Evol.">
        <title>Comparative genomic analysis identifies a Campylobacter clade deficient in selenium metabolism.</title>
        <authorList>
            <person name="Miller W.G."/>
            <person name="Yee E."/>
            <person name="Lopes B.S."/>
            <person name="Chapman M.H."/>
            <person name="Huynh S."/>
            <person name="Bono J.L."/>
            <person name="Parker C.T."/>
            <person name="Strachan N.J.C."/>
            <person name="Forbes K.J."/>
        </authorList>
    </citation>
    <scope>NUCLEOTIDE SEQUENCE [LARGE SCALE GENOMIC DNA]</scope>
    <source>
        <strain evidence="9">NCTC 13004</strain>
    </source>
</reference>
<dbReference type="PANTHER" id="PTHR46111:SF1">
    <property type="entry name" value="RIBOSOMAL RNA SMALL SUBUNIT METHYLTRANSFERASE I"/>
    <property type="match status" value="1"/>
</dbReference>
<dbReference type="PIRSF" id="PIRSF005917">
    <property type="entry name" value="MTase_YraL"/>
    <property type="match status" value="1"/>
</dbReference>
<evidence type="ECO:0000256" key="4">
    <source>
        <dbReference type="ARBA" id="ARBA00022679"/>
    </source>
</evidence>
<dbReference type="CDD" id="cd11648">
    <property type="entry name" value="RsmI"/>
    <property type="match status" value="1"/>
</dbReference>
<dbReference type="HAMAP" id="MF_01877">
    <property type="entry name" value="16SrRNA_methyltr_I"/>
    <property type="match status" value="1"/>
</dbReference>
<dbReference type="Gene3D" id="3.40.1010.10">
    <property type="entry name" value="Cobalt-precorrin-4 Transmethylase, Domain 1"/>
    <property type="match status" value="1"/>
</dbReference>
<gene>
    <name evidence="6" type="primary">rsmI</name>
    <name evidence="8" type="ORF">CLAN_0257</name>
</gene>
<feature type="domain" description="Tetrapyrrole methylase" evidence="7">
    <location>
        <begin position="1"/>
        <end position="207"/>
    </location>
</feature>
<proteinExistence type="inferred from homology"/>
<protein>
    <recommendedName>
        <fullName evidence="6">Ribosomal RNA small subunit methyltransferase I</fullName>
        <ecNumber evidence="6">2.1.1.198</ecNumber>
    </recommendedName>
    <alternativeName>
        <fullName evidence="6">16S rRNA 2'-O-ribose C1402 methyltransferase</fullName>
    </alternativeName>
    <alternativeName>
        <fullName evidence="6">rRNA (cytidine-2'-O-)-methyltransferase RsmI</fullName>
    </alternativeName>
</protein>
<dbReference type="Pfam" id="PF00590">
    <property type="entry name" value="TP_methylase"/>
    <property type="match status" value="1"/>
</dbReference>
<accession>A0A1X9SLC5</accession>
<dbReference type="InterPro" id="IPR018063">
    <property type="entry name" value="SAM_MeTrfase_RsmI_CS"/>
</dbReference>
<dbReference type="AlphaFoldDB" id="A0A1X9SLC5"/>
<evidence type="ECO:0000256" key="3">
    <source>
        <dbReference type="ARBA" id="ARBA00022603"/>
    </source>
</evidence>
<dbReference type="PANTHER" id="PTHR46111">
    <property type="entry name" value="RIBOSOMAL RNA SMALL SUBUNIT METHYLTRANSFERASE I"/>
    <property type="match status" value="1"/>
</dbReference>
<keyword evidence="4 6" id="KW-0808">Transferase</keyword>
<comment type="function">
    <text evidence="6">Catalyzes the 2'-O-methylation of the ribose of cytidine 1402 (C1402) in 16S rRNA.</text>
</comment>
<evidence type="ECO:0000313" key="8">
    <source>
        <dbReference type="EMBL" id="ARQ97028.1"/>
    </source>
</evidence>
<reference evidence="9" key="1">
    <citation type="journal article" date="2017" name="Genome Biol. Evol.">
        <title>Comparative Genomic Analysis Identifies a Campylobacter Clade Deficient in Selenium Metabolism.</title>
        <authorList>
            <person name="Miller W.G."/>
            <person name="Yee E."/>
            <person name="Lopes B.S."/>
            <person name="Chapman M.H."/>
            <person name="Huynh S."/>
            <person name="Bono J.L."/>
            <person name="Parker C.T."/>
            <person name="Strachan N.J.C."/>
            <person name="Forbes K.J."/>
        </authorList>
    </citation>
    <scope>NUCLEOTIDE SEQUENCE [LARGE SCALE GENOMIC DNA]</scope>
    <source>
        <strain evidence="9">NCTC 13004</strain>
    </source>
</reference>
<dbReference type="InterPro" id="IPR000878">
    <property type="entry name" value="4pyrrol_Mease"/>
</dbReference>
<evidence type="ECO:0000256" key="1">
    <source>
        <dbReference type="ARBA" id="ARBA00022490"/>
    </source>
</evidence>
<comment type="catalytic activity">
    <reaction evidence="6">
        <text>cytidine(1402) in 16S rRNA + S-adenosyl-L-methionine = 2'-O-methylcytidine(1402) in 16S rRNA + S-adenosyl-L-homocysteine + H(+)</text>
        <dbReference type="Rhea" id="RHEA:42924"/>
        <dbReference type="Rhea" id="RHEA-COMP:10285"/>
        <dbReference type="Rhea" id="RHEA-COMP:10286"/>
        <dbReference type="ChEBI" id="CHEBI:15378"/>
        <dbReference type="ChEBI" id="CHEBI:57856"/>
        <dbReference type="ChEBI" id="CHEBI:59789"/>
        <dbReference type="ChEBI" id="CHEBI:74495"/>
        <dbReference type="ChEBI" id="CHEBI:82748"/>
        <dbReference type="EC" id="2.1.1.198"/>
    </reaction>
</comment>
<keyword evidence="3 6" id="KW-0489">Methyltransferase</keyword>
<dbReference type="InterPro" id="IPR035996">
    <property type="entry name" value="4pyrrol_Methylase_sf"/>
</dbReference>
<organism evidence="8 9">
    <name type="scientific">Campylobacter lanienae NCTC 13004</name>
    <dbReference type="NCBI Taxonomy" id="1031753"/>
    <lineage>
        <taxon>Bacteria</taxon>
        <taxon>Pseudomonadati</taxon>
        <taxon>Campylobacterota</taxon>
        <taxon>Epsilonproteobacteria</taxon>
        <taxon>Campylobacterales</taxon>
        <taxon>Campylobacteraceae</taxon>
        <taxon>Campylobacter</taxon>
    </lineage>
</organism>
<evidence type="ECO:0000256" key="6">
    <source>
        <dbReference type="HAMAP-Rule" id="MF_01877"/>
    </source>
</evidence>
<dbReference type="InterPro" id="IPR014777">
    <property type="entry name" value="4pyrrole_Mease_sub1"/>
</dbReference>
<dbReference type="GeneID" id="46920728"/>
<dbReference type="GO" id="GO:0070677">
    <property type="term" value="F:rRNA (cytosine-2'-O-)-methyltransferase activity"/>
    <property type="evidence" value="ECO:0007669"/>
    <property type="project" value="UniProtKB-UniRule"/>
</dbReference>
<comment type="subcellular location">
    <subcellularLocation>
        <location evidence="6">Cytoplasm</location>
    </subcellularLocation>
</comment>
<sequence>MLYFLPTPIGNLDDISKRCLDILNLCDIIICEDSRVTKSFINLLNLKYNLEINPSEFYSLHTHNESEFFAKFDPNNLIEKIVVYVSDAGMPCISDPGVALVRFAQNNSINYEVLSGSNALLLAVAASGLIEKEFSFLGFLPNTSRDRDLALQNALNSPYPVVIYESPKRILNLIKDIAKLEPTREIFAIKEATKKFETKFKNSAQNLVLSLQNANLKGEWCVVVAATNIINQEKITIDDINELDIAPKQKAKLLSKLTGKSVKEIYNKLSNRDKNI</sequence>
<keyword evidence="1 6" id="KW-0963">Cytoplasm</keyword>
<keyword evidence="5 6" id="KW-0949">S-adenosyl-L-methionine</keyword>
<name>A0A1X9SLC5_9BACT</name>
<dbReference type="EC" id="2.1.1.198" evidence="6"/>
<dbReference type="NCBIfam" id="TIGR00096">
    <property type="entry name" value="16S rRNA (cytidine(1402)-2'-O)-methyltransferase"/>
    <property type="match status" value="1"/>
</dbReference>
<dbReference type="Proteomes" id="UP000202031">
    <property type="component" value="Chromosome"/>
</dbReference>
<dbReference type="GO" id="GO:0005737">
    <property type="term" value="C:cytoplasm"/>
    <property type="evidence" value="ECO:0007669"/>
    <property type="project" value="UniProtKB-SubCell"/>
</dbReference>
<dbReference type="InterPro" id="IPR008189">
    <property type="entry name" value="rRNA_ssu_MeTfrase_I"/>
</dbReference>
<dbReference type="SUPFAM" id="SSF53790">
    <property type="entry name" value="Tetrapyrrole methylase"/>
    <property type="match status" value="1"/>
</dbReference>
<comment type="similarity">
    <text evidence="6">Belongs to the methyltransferase superfamily. RsmI family.</text>
</comment>
<dbReference type="PROSITE" id="PS01296">
    <property type="entry name" value="RSMI"/>
    <property type="match status" value="1"/>
</dbReference>
<evidence type="ECO:0000313" key="9">
    <source>
        <dbReference type="Proteomes" id="UP000202031"/>
    </source>
</evidence>
<evidence type="ECO:0000256" key="2">
    <source>
        <dbReference type="ARBA" id="ARBA00022552"/>
    </source>
</evidence>
<dbReference type="KEGG" id="clx:CLAN_0257"/>
<evidence type="ECO:0000256" key="5">
    <source>
        <dbReference type="ARBA" id="ARBA00022691"/>
    </source>
</evidence>